<comment type="caution">
    <text evidence="2">The sequence shown here is derived from an EMBL/GenBank/DDBJ whole genome shotgun (WGS) entry which is preliminary data.</text>
</comment>
<name>A0AAE0C5D1_9CHLO</name>
<organism evidence="2 3">
    <name type="scientific">Cymbomonas tetramitiformis</name>
    <dbReference type="NCBI Taxonomy" id="36881"/>
    <lineage>
        <taxon>Eukaryota</taxon>
        <taxon>Viridiplantae</taxon>
        <taxon>Chlorophyta</taxon>
        <taxon>Pyramimonadophyceae</taxon>
        <taxon>Pyramimonadales</taxon>
        <taxon>Pyramimonadaceae</taxon>
        <taxon>Cymbomonas</taxon>
    </lineage>
</organism>
<feature type="region of interest" description="Disordered" evidence="1">
    <location>
        <begin position="1"/>
        <end position="22"/>
    </location>
</feature>
<accession>A0AAE0C5D1</accession>
<keyword evidence="3" id="KW-1185">Reference proteome</keyword>
<dbReference type="AlphaFoldDB" id="A0AAE0C5D1"/>
<feature type="region of interest" description="Disordered" evidence="1">
    <location>
        <begin position="77"/>
        <end position="106"/>
    </location>
</feature>
<proteinExistence type="predicted"/>
<protein>
    <submittedName>
        <fullName evidence="2">Uncharacterized protein</fullName>
    </submittedName>
</protein>
<dbReference type="Proteomes" id="UP001190700">
    <property type="component" value="Unassembled WGS sequence"/>
</dbReference>
<evidence type="ECO:0000313" key="3">
    <source>
        <dbReference type="Proteomes" id="UP001190700"/>
    </source>
</evidence>
<evidence type="ECO:0000256" key="1">
    <source>
        <dbReference type="SAM" id="MobiDB-lite"/>
    </source>
</evidence>
<dbReference type="EMBL" id="LGRX02028460">
    <property type="protein sequence ID" value="KAK3248043.1"/>
    <property type="molecule type" value="Genomic_DNA"/>
</dbReference>
<evidence type="ECO:0000313" key="2">
    <source>
        <dbReference type="EMBL" id="KAK3248043.1"/>
    </source>
</evidence>
<sequence length="184" mass="19920">MWKQAQQIRTKKGGGPARALQATEVDAIAKEIQRLEEKEGELNDKASKLSLKEQDLHRREVELVKRESLSAQNGMQGVNAGLTYQPDMPGRRRLSQGGASDTEPAAALPMPLEPQLSTEEWEAKMKDMRCVGAYPELFAVHSLVTTVTGKGQGGTLKGGTLKRAGGRAATVALLQTSTARQPRS</sequence>
<reference evidence="2 3" key="1">
    <citation type="journal article" date="2015" name="Genome Biol. Evol.">
        <title>Comparative Genomics of a Bacterivorous Green Alga Reveals Evolutionary Causalities and Consequences of Phago-Mixotrophic Mode of Nutrition.</title>
        <authorList>
            <person name="Burns J.A."/>
            <person name="Paasch A."/>
            <person name="Narechania A."/>
            <person name="Kim E."/>
        </authorList>
    </citation>
    <scope>NUCLEOTIDE SEQUENCE [LARGE SCALE GENOMIC DNA]</scope>
    <source>
        <strain evidence="2 3">PLY_AMNH</strain>
    </source>
</reference>
<gene>
    <name evidence="2" type="ORF">CYMTET_42479</name>
</gene>